<accession>E0UI59</accession>
<feature type="transmembrane region" description="Helical" evidence="1">
    <location>
        <begin position="146"/>
        <end position="163"/>
    </location>
</feature>
<dbReference type="Proteomes" id="UP000008206">
    <property type="component" value="Chromosome"/>
</dbReference>
<proteinExistence type="predicted"/>
<name>E0UI59_GLOV7</name>
<feature type="transmembrane region" description="Helical" evidence="1">
    <location>
        <begin position="62"/>
        <end position="84"/>
    </location>
</feature>
<feature type="transmembrane region" description="Helical" evidence="1">
    <location>
        <begin position="364"/>
        <end position="389"/>
    </location>
</feature>
<reference evidence="3" key="1">
    <citation type="journal article" date="2011" name="MBio">
        <title>Novel metabolic attributes of the genus Cyanothece, comprising a group of unicellular nitrogen-fixing Cyanobacteria.</title>
        <authorList>
            <person name="Bandyopadhyay A."/>
            <person name="Elvitigala T."/>
            <person name="Welsh E."/>
            <person name="Stockel J."/>
            <person name="Liberton M."/>
            <person name="Min H."/>
            <person name="Sherman L.A."/>
            <person name="Pakrasi H.B."/>
        </authorList>
    </citation>
    <scope>NUCLEOTIDE SEQUENCE [LARGE SCALE GENOMIC DNA]</scope>
    <source>
        <strain evidence="3">PCC 7822</strain>
    </source>
</reference>
<feature type="transmembrane region" description="Helical" evidence="1">
    <location>
        <begin position="169"/>
        <end position="186"/>
    </location>
</feature>
<feature type="transmembrane region" description="Helical" evidence="1">
    <location>
        <begin position="226"/>
        <end position="252"/>
    </location>
</feature>
<dbReference type="HOGENOM" id="CLU_434587_0_0_3"/>
<sequence>MPSPKLLLYSAIIFLFGLFLYSGVLTIGIPSLIYPLLLSNDSTFLFIIIILVLYLAYRPSGWIGVLSSFSTTLVIFSILLSSIWRRAESSTFILGGLLPVSDAQDYYESALRLLEGYPFLEIASWRPLAHGVLATLLGITGQNLQVTLAIFALITAISCFYFTREIRRTHGTFIAVLSLTIIILYYRFYIGRIMTENLGLALGTVGTALLWRGATNQKINLSLLGIFLLTLALNTRAGAFLILPALIGWGTLFFRGESRFSSKFFLGGVSVVLLGFIINSIVFKVTAAPDALSNGNFAYTVYGLAVGGMWDSVLLDYPELLNLNSEERQDKIYLLAWKAFRDNPLILGGSLLKAWKIFIWDNFIFSYLLSPLLNGILKLLSLVALFNFYQQRNSAIASLMLWVAVGVLISVPFVPPWDALIRPYAATIPFFSLFPALGLSFIAHQFKLNFFLKTPSDKTYSLGLCIFAIALASLTLLGPITTKLLSQAAQFSEIPCSAATEALYFRNSPGSNLNFLADATLKQTNIPNIRLSDFRAAASSIHPYYQKIAEELTQVNPNTTYIQKINLKNGQMFGLIINSEQLTQKQGIIAVCAIKKTSVRRQIMNKTYFDLYVSSH</sequence>
<feature type="transmembrane region" description="Helical" evidence="1">
    <location>
        <begin position="396"/>
        <end position="415"/>
    </location>
</feature>
<evidence type="ECO:0008006" key="4">
    <source>
        <dbReference type="Google" id="ProtNLM"/>
    </source>
</evidence>
<feature type="transmembrane region" description="Helical" evidence="1">
    <location>
        <begin position="421"/>
        <end position="442"/>
    </location>
</feature>
<feature type="transmembrane region" description="Helical" evidence="1">
    <location>
        <begin position="6"/>
        <end position="29"/>
    </location>
</feature>
<evidence type="ECO:0000313" key="3">
    <source>
        <dbReference type="Proteomes" id="UP000008206"/>
    </source>
</evidence>
<feature type="transmembrane region" description="Helical" evidence="1">
    <location>
        <begin position="462"/>
        <end position="480"/>
    </location>
</feature>
<dbReference type="EMBL" id="CP002198">
    <property type="protein sequence ID" value="ADN15711.1"/>
    <property type="molecule type" value="Genomic_DNA"/>
</dbReference>
<feature type="transmembrane region" description="Helical" evidence="1">
    <location>
        <begin position="36"/>
        <end position="56"/>
    </location>
</feature>
<feature type="transmembrane region" description="Helical" evidence="1">
    <location>
        <begin position="264"/>
        <end position="283"/>
    </location>
</feature>
<dbReference type="AlphaFoldDB" id="E0UI59"/>
<feature type="transmembrane region" description="Helical" evidence="1">
    <location>
        <begin position="198"/>
        <end position="214"/>
    </location>
</feature>
<dbReference type="KEGG" id="cyj:Cyan7822_3776"/>
<organism evidence="2 3">
    <name type="scientific">Gloeothece verrucosa (strain PCC 7822)</name>
    <name type="common">Cyanothece sp. (strain PCC 7822)</name>
    <dbReference type="NCBI Taxonomy" id="497965"/>
    <lineage>
        <taxon>Bacteria</taxon>
        <taxon>Bacillati</taxon>
        <taxon>Cyanobacteriota</taxon>
        <taxon>Cyanophyceae</taxon>
        <taxon>Oscillatoriophycideae</taxon>
        <taxon>Chroococcales</taxon>
        <taxon>Aphanothecaceae</taxon>
        <taxon>Gloeothece</taxon>
        <taxon>Gloeothece verrucosa</taxon>
    </lineage>
</organism>
<dbReference type="eggNOG" id="ENOG5033Q8Q">
    <property type="taxonomic scope" value="Bacteria"/>
</dbReference>
<keyword evidence="1" id="KW-0472">Membrane</keyword>
<dbReference type="RefSeq" id="WP_013323779.1">
    <property type="nucleotide sequence ID" value="NC_014501.1"/>
</dbReference>
<dbReference type="STRING" id="497965.Cyan7822_3776"/>
<gene>
    <name evidence="2" type="ordered locus">Cyan7822_3776</name>
</gene>
<keyword evidence="1" id="KW-0812">Transmembrane</keyword>
<keyword evidence="1" id="KW-1133">Transmembrane helix</keyword>
<keyword evidence="3" id="KW-1185">Reference proteome</keyword>
<evidence type="ECO:0000313" key="2">
    <source>
        <dbReference type="EMBL" id="ADN15711.1"/>
    </source>
</evidence>
<dbReference type="OrthoDB" id="428646at2"/>
<evidence type="ECO:0000256" key="1">
    <source>
        <dbReference type="SAM" id="Phobius"/>
    </source>
</evidence>
<protein>
    <recommendedName>
        <fullName evidence="4">Glycosyltransferase RgtA/B/C/D-like domain-containing protein</fullName>
    </recommendedName>
</protein>